<organism evidence="3 4">
    <name type="scientific">Penicillium nordicum</name>
    <dbReference type="NCBI Taxonomy" id="229535"/>
    <lineage>
        <taxon>Eukaryota</taxon>
        <taxon>Fungi</taxon>
        <taxon>Dikarya</taxon>
        <taxon>Ascomycota</taxon>
        <taxon>Pezizomycotina</taxon>
        <taxon>Eurotiomycetes</taxon>
        <taxon>Eurotiomycetidae</taxon>
        <taxon>Eurotiales</taxon>
        <taxon>Aspergillaceae</taxon>
        <taxon>Penicillium</taxon>
    </lineage>
</organism>
<evidence type="ECO:0000313" key="3">
    <source>
        <dbReference type="EMBL" id="KOS41678.1"/>
    </source>
</evidence>
<dbReference type="OrthoDB" id="10267127at2759"/>
<reference evidence="3 4" key="1">
    <citation type="submission" date="2015-08" db="EMBL/GenBank/DDBJ databases">
        <title>Genome sequencing of Penicillium nordicum.</title>
        <authorList>
            <person name="Nguyen H.D."/>
            <person name="Seifert K.A."/>
        </authorList>
    </citation>
    <scope>NUCLEOTIDE SEQUENCE [LARGE SCALE GENOMIC DNA]</scope>
    <source>
        <strain evidence="3 4">DAOMC 185683</strain>
    </source>
</reference>
<gene>
    <name evidence="3" type="ORF">ACN38_g7446</name>
</gene>
<dbReference type="Proteomes" id="UP000037696">
    <property type="component" value="Unassembled WGS sequence"/>
</dbReference>
<protein>
    <submittedName>
        <fullName evidence="3">Uncharacterized protein</fullName>
    </submittedName>
</protein>
<accession>A0A0M8NYV5</accession>
<name>A0A0M8NYV5_9EURO</name>
<keyword evidence="2" id="KW-0812">Transmembrane</keyword>
<dbReference type="EMBL" id="LHQQ01000125">
    <property type="protein sequence ID" value="KOS41678.1"/>
    <property type="molecule type" value="Genomic_DNA"/>
</dbReference>
<feature type="region of interest" description="Disordered" evidence="1">
    <location>
        <begin position="1"/>
        <end position="67"/>
    </location>
</feature>
<comment type="caution">
    <text evidence="3">The sequence shown here is derived from an EMBL/GenBank/DDBJ whole genome shotgun (WGS) entry which is preliminary data.</text>
</comment>
<keyword evidence="2" id="KW-0472">Membrane</keyword>
<dbReference type="AlphaFoldDB" id="A0A0M8NYV5"/>
<sequence length="168" mass="18790">MASRDSHPQDSESPDNDFHPTTTHHPSYLNQFPQYSHPLLDSATNSWQSRAPGGSEHASSSPADDMKSPGWAKMTLSVAFVPRFRHILIYGALFIFAWVGWRMLLSPRLQDQNSHLHSSPHLDGLVHVRTLDPDLVPGDMPKGDLGQTSRKRLIFVGDVHGCKDECKK</sequence>
<keyword evidence="2" id="KW-1133">Transmembrane helix</keyword>
<proteinExistence type="predicted"/>
<evidence type="ECO:0000313" key="4">
    <source>
        <dbReference type="Proteomes" id="UP000037696"/>
    </source>
</evidence>
<keyword evidence="4" id="KW-1185">Reference proteome</keyword>
<evidence type="ECO:0000256" key="2">
    <source>
        <dbReference type="SAM" id="Phobius"/>
    </source>
</evidence>
<evidence type="ECO:0000256" key="1">
    <source>
        <dbReference type="SAM" id="MobiDB-lite"/>
    </source>
</evidence>
<feature type="compositionally biased region" description="Basic and acidic residues" evidence="1">
    <location>
        <begin position="1"/>
        <end position="10"/>
    </location>
</feature>
<feature type="compositionally biased region" description="Polar residues" evidence="1">
    <location>
        <begin position="19"/>
        <end position="34"/>
    </location>
</feature>
<feature type="transmembrane region" description="Helical" evidence="2">
    <location>
        <begin position="87"/>
        <end position="105"/>
    </location>
</feature>